<sequence length="279" mass="30743">MYYYKNPTGTVPLLLLLLFSLLVTLQFQATVVALPGSSWPEYCGGVHIAYPFGIGADCAMKAFQLECNKTEDGSGNVTLLGNLPVMNISLLNGQYVLGCISRSSLFYNNTSPPNEFSDHDTSPQNQLSRRDGYCQVALTSNMSYYDVDFSELYNTTERSTADGVEYCGYAAMMEAAAFQFQTTYLNTTVFLKENTNRVPIILNWAVGTETCDIAKKNSTSYACLSNNSMCINSIHGRGYLCNCTEGYKGILTFLMDAMCNGLVEESYLICIDSTNGVYV</sequence>
<evidence type="ECO:0000256" key="2">
    <source>
        <dbReference type="ARBA" id="ARBA00022729"/>
    </source>
</evidence>
<feature type="chain" id="PRO_5023826796" description="Wall-associated receptor kinase galacturonan-binding domain-containing protein" evidence="3">
    <location>
        <begin position="34"/>
        <end position="279"/>
    </location>
</feature>
<comment type="caution">
    <text evidence="5">The sequence shown here is derived from an EMBL/GenBank/DDBJ whole genome shotgun (WGS) entry which is preliminary data.</text>
</comment>
<evidence type="ECO:0000259" key="4">
    <source>
        <dbReference type="Pfam" id="PF13947"/>
    </source>
</evidence>
<accession>A0A5J9TM18</accession>
<feature type="signal peptide" evidence="3">
    <location>
        <begin position="1"/>
        <end position="33"/>
    </location>
</feature>
<dbReference type="AlphaFoldDB" id="A0A5J9TM18"/>
<evidence type="ECO:0000313" key="6">
    <source>
        <dbReference type="Proteomes" id="UP000324897"/>
    </source>
</evidence>
<reference evidence="5 6" key="1">
    <citation type="journal article" date="2019" name="Sci. Rep.">
        <title>A high-quality genome of Eragrostis curvula grass provides insights into Poaceae evolution and supports new strategies to enhance forage quality.</title>
        <authorList>
            <person name="Carballo J."/>
            <person name="Santos B.A.C.M."/>
            <person name="Zappacosta D."/>
            <person name="Garbus I."/>
            <person name="Selva J.P."/>
            <person name="Gallo C.A."/>
            <person name="Diaz A."/>
            <person name="Albertini E."/>
            <person name="Caccamo M."/>
            <person name="Echenique V."/>
        </authorList>
    </citation>
    <scope>NUCLEOTIDE SEQUENCE [LARGE SCALE GENOMIC DNA]</scope>
    <source>
        <strain evidence="6">cv. Victoria</strain>
        <tissue evidence="5">Leaf</tissue>
    </source>
</reference>
<name>A0A5J9TM18_9POAL</name>
<dbReference type="PANTHER" id="PTHR33491">
    <property type="entry name" value="OSJNBA0016N04.9 PROTEIN"/>
    <property type="match status" value="1"/>
</dbReference>
<dbReference type="InterPro" id="IPR025287">
    <property type="entry name" value="WAK_GUB"/>
</dbReference>
<dbReference type="OrthoDB" id="4062651at2759"/>
<evidence type="ECO:0000256" key="3">
    <source>
        <dbReference type="SAM" id="SignalP"/>
    </source>
</evidence>
<keyword evidence="6" id="KW-1185">Reference proteome</keyword>
<comment type="subcellular location">
    <subcellularLocation>
        <location evidence="1">Membrane</location>
        <topology evidence="1">Single-pass membrane protein</topology>
    </subcellularLocation>
</comment>
<feature type="non-terminal residue" evidence="5">
    <location>
        <position position="1"/>
    </location>
</feature>
<dbReference type="Proteomes" id="UP000324897">
    <property type="component" value="Chromosome 3"/>
</dbReference>
<evidence type="ECO:0000313" key="5">
    <source>
        <dbReference type="EMBL" id="TVU12364.1"/>
    </source>
</evidence>
<gene>
    <name evidence="5" type="ORF">EJB05_46005</name>
</gene>
<dbReference type="Gramene" id="TVU12364">
    <property type="protein sequence ID" value="TVU12364"/>
    <property type="gene ID" value="EJB05_46005"/>
</dbReference>
<proteinExistence type="predicted"/>
<dbReference type="GO" id="GO:0030247">
    <property type="term" value="F:polysaccharide binding"/>
    <property type="evidence" value="ECO:0007669"/>
    <property type="project" value="InterPro"/>
</dbReference>
<dbReference type="GO" id="GO:0016020">
    <property type="term" value="C:membrane"/>
    <property type="evidence" value="ECO:0007669"/>
    <property type="project" value="UniProtKB-SubCell"/>
</dbReference>
<evidence type="ECO:0000256" key="1">
    <source>
        <dbReference type="ARBA" id="ARBA00004167"/>
    </source>
</evidence>
<feature type="domain" description="Wall-associated receptor kinase galacturonan-binding" evidence="4">
    <location>
        <begin position="41"/>
        <end position="94"/>
    </location>
</feature>
<keyword evidence="2 3" id="KW-0732">Signal</keyword>
<dbReference type="EMBL" id="RWGY01000039">
    <property type="protein sequence ID" value="TVU12364.1"/>
    <property type="molecule type" value="Genomic_DNA"/>
</dbReference>
<protein>
    <recommendedName>
        <fullName evidence="4">Wall-associated receptor kinase galacturonan-binding domain-containing protein</fullName>
    </recommendedName>
</protein>
<organism evidence="5 6">
    <name type="scientific">Eragrostis curvula</name>
    <name type="common">weeping love grass</name>
    <dbReference type="NCBI Taxonomy" id="38414"/>
    <lineage>
        <taxon>Eukaryota</taxon>
        <taxon>Viridiplantae</taxon>
        <taxon>Streptophyta</taxon>
        <taxon>Embryophyta</taxon>
        <taxon>Tracheophyta</taxon>
        <taxon>Spermatophyta</taxon>
        <taxon>Magnoliopsida</taxon>
        <taxon>Liliopsida</taxon>
        <taxon>Poales</taxon>
        <taxon>Poaceae</taxon>
        <taxon>PACMAD clade</taxon>
        <taxon>Chloridoideae</taxon>
        <taxon>Eragrostideae</taxon>
        <taxon>Eragrostidinae</taxon>
        <taxon>Eragrostis</taxon>
    </lineage>
</organism>
<dbReference type="Pfam" id="PF13947">
    <property type="entry name" value="GUB_WAK_bind"/>
    <property type="match status" value="1"/>
</dbReference>